<evidence type="ECO:0000313" key="2">
    <source>
        <dbReference type="EMBL" id="CAI9915399.1"/>
    </source>
</evidence>
<dbReference type="EMBL" id="CAXDID020000331">
    <property type="protein sequence ID" value="CAL6077861.1"/>
    <property type="molecule type" value="Genomic_DNA"/>
</dbReference>
<dbReference type="Gene3D" id="3.60.10.10">
    <property type="entry name" value="Endonuclease/exonuclease/phosphatase"/>
    <property type="match status" value="1"/>
</dbReference>
<protein>
    <submittedName>
        <fullName evidence="3">Endonuclease/Exonuclease/phosphatase family</fullName>
    </submittedName>
    <submittedName>
        <fullName evidence="4">Endonuclease/Exonuclease/phosphatase_family</fullName>
    </submittedName>
</protein>
<sequence>MKFFTANIHFFDNPEICEELKLMKDVDVYCFQEVNWSAASTPMDGFECTIRYKTQSTQVHLNFTDQQTLHDSVCRALGFPISFEFQIKDDKGFVFYPNKKNPQPRAYQNNLILGSFMTPIECWVKPNQFVENTYCQKLANNLNTPYCYFCGTQNPSFGNMILSKHKFVDIQFEMLKGKLNLEWSTRNAQFVQLDLKTPMYVINTHLDHRFEDERLTQLAQLFKKFPADHHTVLCGDFNSLRKEDYTQQQIEAFNVIREENKLEKCKFDVINIVGEKMFDSAWFGPRGSVCGCVEPTTRYGTRVDYIFTSADLKSGIVKENVVVLDKSDHNGVLVEVHLGAVVELQE</sequence>
<reference evidence="4 6" key="2">
    <citation type="submission" date="2024-07" db="EMBL/GenBank/DDBJ databases">
        <authorList>
            <person name="Akdeniz Z."/>
        </authorList>
    </citation>
    <scope>NUCLEOTIDE SEQUENCE [LARGE SCALE GENOMIC DNA]</scope>
</reference>
<accession>A0AA86NZG6</accession>
<dbReference type="InterPro" id="IPR051916">
    <property type="entry name" value="GPI-anchor_lipid_remodeler"/>
</dbReference>
<evidence type="ECO:0000313" key="5">
    <source>
        <dbReference type="EMBL" id="CAL6077861.1"/>
    </source>
</evidence>
<evidence type="ECO:0000259" key="1">
    <source>
        <dbReference type="Pfam" id="PF03372"/>
    </source>
</evidence>
<dbReference type="InterPro" id="IPR036691">
    <property type="entry name" value="Endo/exonu/phosph_ase_sf"/>
</dbReference>
<dbReference type="PANTHER" id="PTHR14859">
    <property type="entry name" value="CALCOFLUOR WHITE HYPERSENSITIVE PROTEIN PRECURSOR"/>
    <property type="match status" value="1"/>
</dbReference>
<dbReference type="InterPro" id="IPR005135">
    <property type="entry name" value="Endo/exonuclease/phosphatase"/>
</dbReference>
<gene>
    <name evidence="3" type="ORF">HINF_LOCUS16549</name>
    <name evidence="4" type="ORF">HINF_LOCUS18833</name>
    <name evidence="2" type="ORF">HINF_LOCUS3044</name>
    <name evidence="5" type="ORF">HINF_LOCUS58625</name>
</gene>
<dbReference type="PANTHER" id="PTHR14859:SF1">
    <property type="entry name" value="PGAP2-INTERACTING PROTEIN"/>
    <property type="match status" value="1"/>
</dbReference>
<dbReference type="EMBL" id="CAXDID020000049">
    <property type="protein sequence ID" value="CAL6004341.1"/>
    <property type="molecule type" value="Genomic_DNA"/>
</dbReference>
<dbReference type="EMBL" id="CATOUU010000074">
    <property type="protein sequence ID" value="CAI9915399.1"/>
    <property type="molecule type" value="Genomic_DNA"/>
</dbReference>
<dbReference type="GO" id="GO:0005783">
    <property type="term" value="C:endoplasmic reticulum"/>
    <property type="evidence" value="ECO:0007669"/>
    <property type="project" value="TreeGrafter"/>
</dbReference>
<keyword evidence="3" id="KW-0378">Hydrolase</keyword>
<dbReference type="EMBL" id="CATOUU010000424">
    <property type="protein sequence ID" value="CAI9928904.1"/>
    <property type="molecule type" value="Genomic_DNA"/>
</dbReference>
<evidence type="ECO:0000313" key="3">
    <source>
        <dbReference type="EMBL" id="CAI9928904.1"/>
    </source>
</evidence>
<keyword evidence="3" id="KW-0540">Nuclease</keyword>
<feature type="domain" description="Endonuclease/exonuclease/phosphatase" evidence="1">
    <location>
        <begin position="5"/>
        <end position="329"/>
    </location>
</feature>
<dbReference type="AlphaFoldDB" id="A0AA86NZG6"/>
<evidence type="ECO:0000313" key="6">
    <source>
        <dbReference type="Proteomes" id="UP001642409"/>
    </source>
</evidence>
<organism evidence="3">
    <name type="scientific">Hexamita inflata</name>
    <dbReference type="NCBI Taxonomy" id="28002"/>
    <lineage>
        <taxon>Eukaryota</taxon>
        <taxon>Metamonada</taxon>
        <taxon>Diplomonadida</taxon>
        <taxon>Hexamitidae</taxon>
        <taxon>Hexamitinae</taxon>
        <taxon>Hexamita</taxon>
    </lineage>
</organism>
<keyword evidence="6" id="KW-1185">Reference proteome</keyword>
<dbReference type="Pfam" id="PF03372">
    <property type="entry name" value="Exo_endo_phos"/>
    <property type="match status" value="1"/>
</dbReference>
<comment type="caution">
    <text evidence="3">The sequence shown here is derived from an EMBL/GenBank/DDBJ whole genome shotgun (WGS) entry which is preliminary data.</text>
</comment>
<keyword evidence="3" id="KW-0255">Endonuclease</keyword>
<evidence type="ECO:0000313" key="4">
    <source>
        <dbReference type="EMBL" id="CAL6004341.1"/>
    </source>
</evidence>
<dbReference type="GO" id="GO:0016020">
    <property type="term" value="C:membrane"/>
    <property type="evidence" value="ECO:0007669"/>
    <property type="project" value="GOC"/>
</dbReference>
<proteinExistence type="predicted"/>
<dbReference type="GO" id="GO:0006506">
    <property type="term" value="P:GPI anchor biosynthetic process"/>
    <property type="evidence" value="ECO:0007669"/>
    <property type="project" value="TreeGrafter"/>
</dbReference>
<dbReference type="GO" id="GO:0004519">
    <property type="term" value="F:endonuclease activity"/>
    <property type="evidence" value="ECO:0007669"/>
    <property type="project" value="UniProtKB-KW"/>
</dbReference>
<name>A0AA86NZG6_9EUKA</name>
<dbReference type="SUPFAM" id="SSF56219">
    <property type="entry name" value="DNase I-like"/>
    <property type="match status" value="1"/>
</dbReference>
<reference evidence="3" key="1">
    <citation type="submission" date="2023-06" db="EMBL/GenBank/DDBJ databases">
        <authorList>
            <person name="Kurt Z."/>
        </authorList>
    </citation>
    <scope>NUCLEOTIDE SEQUENCE</scope>
</reference>
<dbReference type="Proteomes" id="UP001642409">
    <property type="component" value="Unassembled WGS sequence"/>
</dbReference>